<accession>A0A7J5RQ60</accession>
<organism evidence="4 6">
    <name type="scientific">Phocaeicola vulgatus</name>
    <name type="common">Bacteroides vulgatus</name>
    <dbReference type="NCBI Taxonomy" id="821"/>
    <lineage>
        <taxon>Bacteria</taxon>
        <taxon>Pseudomonadati</taxon>
        <taxon>Bacteroidota</taxon>
        <taxon>Bacteroidia</taxon>
        <taxon>Bacteroidales</taxon>
        <taxon>Bacteroidaceae</taxon>
        <taxon>Phocaeicola</taxon>
    </lineage>
</organism>
<gene>
    <name evidence="4" type="ORF">GAY76_18400</name>
    <name evidence="5" type="ORF">RVH43_00305</name>
</gene>
<comment type="caution">
    <text evidence="4">The sequence shown here is derived from an EMBL/GenBank/DDBJ whole genome shotgun (WGS) entry which is preliminary data.</text>
</comment>
<dbReference type="InterPro" id="IPR029063">
    <property type="entry name" value="SAM-dependent_MTases_sf"/>
</dbReference>
<dbReference type="InterPro" id="IPR036890">
    <property type="entry name" value="HATPase_C_sf"/>
</dbReference>
<dbReference type="GO" id="GO:0003677">
    <property type="term" value="F:DNA binding"/>
    <property type="evidence" value="ECO:0007669"/>
    <property type="project" value="UniProtKB-KW"/>
</dbReference>
<dbReference type="SUPFAM" id="SSF55874">
    <property type="entry name" value="ATPase domain of HSP90 chaperone/DNA topoisomerase II/histidine kinase"/>
    <property type="match status" value="1"/>
</dbReference>
<dbReference type="Gene3D" id="3.40.50.150">
    <property type="entry name" value="Vaccinia Virus protein VP39"/>
    <property type="match status" value="1"/>
</dbReference>
<keyword evidence="5" id="KW-0547">Nucleotide-binding</keyword>
<sequence>MSNTQIISAKAKKIVDNMLDSIQRLGISTEPNRMLVAYLYSRREDADKDVMESVKHYTHLFAETVFPSNADLSTLEAEYRTVIQYCLSKSVIDKYNPHHLLILPNEAIDLMLKLAHADETSSVLITATEQPNLMTGMSHLNCDVQLVYSNMWAFMQILADSLDSSDNLIINHAYRTTECMMQQNRYDYIFAFYPLFGVKDEAKILRSICEYTEYILSEKGELYCFLPAAVMNLMSNKSFRESLIAQKTGITIIQLPPLFPSVTNVQMVLLKVSKRDPHEIMLVDTEFSNRSKNTSMYSCAKRIVSAIASKDNKQVWTGRAEELDSNLSLKPSRYLIDKIVEPKKGEKLVTLSEIITLCTKQLPSSTALKETVTVNLKDLSTNYLNCSLNYPSLLSENQKPSFSVMEGDCYLFSCFGTSLRVGQLVNSYGKAYFVHREIIPFKLKESAINLVSEEFLLKALLEESTAMQIEALSDATLIRRLCQKDFLALQISLPSLKQQEQIIKDDIHQNMSDSEKRLNDMFRTYKKEISSRKHRMGQGFSAFSANWEILCAMMEIKEGHLNREDVINPDNGMTVGDVMGIMKRQVNLIAQQLDHLSDIEYDFGEAEELEPGSFIHHFIETHRDTRFSFEEQYDPKQYKEIPIDCWAKLKFAPKAMETVFENIVSNAVSHGFTDPERKDYRIRFEESFIDIDCYEIRISNNGNPIPADINPDDIFLYGFSAASAGENHSGIGCADTRSILERYHATVSILSTPDKEFTVTYIITFHQNMLDGE</sequence>
<dbReference type="SUPFAM" id="SSF53335">
    <property type="entry name" value="S-adenosyl-L-methionine-dependent methyltransferases"/>
    <property type="match status" value="1"/>
</dbReference>
<dbReference type="Proteomes" id="UP000462922">
    <property type="component" value="Unassembled WGS sequence"/>
</dbReference>
<dbReference type="GO" id="GO:0005524">
    <property type="term" value="F:ATP binding"/>
    <property type="evidence" value="ECO:0007669"/>
    <property type="project" value="UniProtKB-KW"/>
</dbReference>
<dbReference type="EMBL" id="JAWDET010000002">
    <property type="protein sequence ID" value="MDU0239116.1"/>
    <property type="molecule type" value="Genomic_DNA"/>
</dbReference>
<proteinExistence type="predicted"/>
<dbReference type="RefSeq" id="WP_117597136.1">
    <property type="nucleotide sequence ID" value="NZ_JAHYMS010000029.1"/>
</dbReference>
<keyword evidence="4" id="KW-0808">Transferase</keyword>
<reference evidence="4 6" key="1">
    <citation type="journal article" date="2019" name="Nat. Med.">
        <title>A library of human gut bacterial isolates paired with longitudinal multiomics data enables mechanistic microbiome research.</title>
        <authorList>
            <person name="Poyet M."/>
            <person name="Groussin M."/>
            <person name="Gibbons S.M."/>
            <person name="Avila-Pacheco J."/>
            <person name="Jiang X."/>
            <person name="Kearney S.M."/>
            <person name="Perrotta A.R."/>
            <person name="Berdy B."/>
            <person name="Zhao S."/>
            <person name="Lieberman T.D."/>
            <person name="Swanson P.K."/>
            <person name="Smith M."/>
            <person name="Roesemann S."/>
            <person name="Alexander J.E."/>
            <person name="Rich S.A."/>
            <person name="Livny J."/>
            <person name="Vlamakis H."/>
            <person name="Clish C."/>
            <person name="Bullock K."/>
            <person name="Deik A."/>
            <person name="Scott J."/>
            <person name="Pierce K.A."/>
            <person name="Xavier R.J."/>
            <person name="Alm E.J."/>
        </authorList>
    </citation>
    <scope>NUCLEOTIDE SEQUENCE [LARGE SCALE GENOMIC DNA]</scope>
    <source>
        <strain evidence="4 6">BIOML-A110</strain>
    </source>
</reference>
<keyword evidence="2" id="KW-0238">DNA-binding</keyword>
<keyword evidence="5" id="KW-0067">ATP-binding</keyword>
<evidence type="ECO:0000313" key="4">
    <source>
        <dbReference type="EMBL" id="KAB6569152.1"/>
    </source>
</evidence>
<dbReference type="EMBL" id="WDAX01000053">
    <property type="protein sequence ID" value="KAB6569152.1"/>
    <property type="molecule type" value="Genomic_DNA"/>
</dbReference>
<evidence type="ECO:0000259" key="3">
    <source>
        <dbReference type="Pfam" id="PF02518"/>
    </source>
</evidence>
<dbReference type="Proteomes" id="UP001181239">
    <property type="component" value="Unassembled WGS sequence"/>
</dbReference>
<evidence type="ECO:0000256" key="1">
    <source>
        <dbReference type="ARBA" id="ARBA00022747"/>
    </source>
</evidence>
<keyword evidence="4" id="KW-0418">Kinase</keyword>
<reference evidence="5" key="2">
    <citation type="submission" date="2023-10" db="EMBL/GenBank/DDBJ databases">
        <title>Genome of Potential pathogenic bacteria in Crohn's disease.</title>
        <authorList>
            <person name="Rodriguez-Palacios A."/>
        </authorList>
    </citation>
    <scope>NUCLEOTIDE SEQUENCE</scope>
    <source>
        <strain evidence="5">CavFT-hAR11</strain>
    </source>
</reference>
<dbReference type="SUPFAM" id="SSF116734">
    <property type="entry name" value="DNA methylase specificity domain"/>
    <property type="match status" value="1"/>
</dbReference>
<evidence type="ECO:0000313" key="6">
    <source>
        <dbReference type="Proteomes" id="UP000462922"/>
    </source>
</evidence>
<dbReference type="Gene3D" id="3.30.565.10">
    <property type="entry name" value="Histidine kinase-like ATPase, C-terminal domain"/>
    <property type="match status" value="1"/>
</dbReference>
<dbReference type="Pfam" id="PF02518">
    <property type="entry name" value="HATPase_c"/>
    <property type="match status" value="1"/>
</dbReference>
<name>A0A7J5RQ60_PHOVU</name>
<protein>
    <submittedName>
        <fullName evidence="5">ATP-binding protein</fullName>
    </submittedName>
    <submittedName>
        <fullName evidence="4">Sensor histidine kinase</fullName>
    </submittedName>
</protein>
<dbReference type="Gene3D" id="3.90.220.20">
    <property type="entry name" value="DNA methylase specificity domains"/>
    <property type="match status" value="1"/>
</dbReference>
<dbReference type="InterPro" id="IPR003594">
    <property type="entry name" value="HATPase_dom"/>
</dbReference>
<keyword evidence="1" id="KW-0680">Restriction system</keyword>
<dbReference type="GO" id="GO:0016301">
    <property type="term" value="F:kinase activity"/>
    <property type="evidence" value="ECO:0007669"/>
    <property type="project" value="UniProtKB-KW"/>
</dbReference>
<dbReference type="InterPro" id="IPR044946">
    <property type="entry name" value="Restrct_endonuc_typeI_TRD_sf"/>
</dbReference>
<feature type="domain" description="Histidine kinase/HSP90-like ATPase" evidence="3">
    <location>
        <begin position="654"/>
        <end position="761"/>
    </location>
</feature>
<evidence type="ECO:0000256" key="2">
    <source>
        <dbReference type="ARBA" id="ARBA00023125"/>
    </source>
</evidence>
<dbReference type="GO" id="GO:0009307">
    <property type="term" value="P:DNA restriction-modification system"/>
    <property type="evidence" value="ECO:0007669"/>
    <property type="project" value="UniProtKB-KW"/>
</dbReference>
<dbReference type="AlphaFoldDB" id="A0A7J5RQ60"/>
<evidence type="ECO:0000313" key="5">
    <source>
        <dbReference type="EMBL" id="MDU0239116.1"/>
    </source>
</evidence>